<comment type="caution">
    <text evidence="1">The sequence shown here is derived from an EMBL/GenBank/DDBJ whole genome shotgun (WGS) entry which is preliminary data.</text>
</comment>
<dbReference type="InterPro" id="IPR023214">
    <property type="entry name" value="HAD_sf"/>
</dbReference>
<evidence type="ECO:0000313" key="2">
    <source>
        <dbReference type="Proteomes" id="UP000837803"/>
    </source>
</evidence>
<proteinExistence type="predicted"/>
<dbReference type="SFLD" id="SFLDG01129">
    <property type="entry name" value="C1.5:_HAD__Beta-PGM__Phosphata"/>
    <property type="match status" value="1"/>
</dbReference>
<dbReference type="NCBIfam" id="TIGR01549">
    <property type="entry name" value="HAD-SF-IA-v1"/>
    <property type="match status" value="1"/>
</dbReference>
<dbReference type="Proteomes" id="UP000837803">
    <property type="component" value="Unassembled WGS sequence"/>
</dbReference>
<dbReference type="EMBL" id="CAKLPZ010000004">
    <property type="protein sequence ID" value="CAH1002194.1"/>
    <property type="molecule type" value="Genomic_DNA"/>
</dbReference>
<reference evidence="1" key="1">
    <citation type="submission" date="2021-12" db="EMBL/GenBank/DDBJ databases">
        <authorList>
            <person name="Rodrigo-Torres L."/>
            <person name="Arahal R. D."/>
            <person name="Lucena T."/>
        </authorList>
    </citation>
    <scope>NUCLEOTIDE SEQUENCE</scope>
    <source>
        <strain evidence="1">CECT 8419</strain>
    </source>
</reference>
<dbReference type="Gene3D" id="3.40.50.1000">
    <property type="entry name" value="HAD superfamily/HAD-like"/>
    <property type="match status" value="1"/>
</dbReference>
<sequence length="229" mass="26183">MTDSPYTWLLFDADNTLWDFDAAEAHALEQTLIERDIGWSAEVLSTYQLINRAAWDDYENGRLPKEQLRDVRFQRLLDHYKHDHPAEQLSLSYRNYLAASHHLLDGALEVLDYAQSRYRLGLITNGLSEVQRPRLVNTGIGDYFEFITISDELGVAKPQAAFFAHAAMEMGHPDRTKVLVIGDNPNADVKGALDYGFSACWLRHPGASDRKHLGETYRIRQISELLQHI</sequence>
<dbReference type="NCBIfam" id="TIGR02254">
    <property type="entry name" value="YjjG_YfnB"/>
    <property type="match status" value="1"/>
</dbReference>
<dbReference type="Pfam" id="PF00702">
    <property type="entry name" value="Hydrolase"/>
    <property type="match status" value="1"/>
</dbReference>
<dbReference type="InterPro" id="IPR036412">
    <property type="entry name" value="HAD-like_sf"/>
</dbReference>
<dbReference type="InterPro" id="IPR006439">
    <property type="entry name" value="HAD-SF_hydro_IA"/>
</dbReference>
<dbReference type="PRINTS" id="PR00413">
    <property type="entry name" value="HADHALOGNASE"/>
</dbReference>
<dbReference type="EC" id="3.1.3.5" evidence="1"/>
<dbReference type="InterPro" id="IPR023198">
    <property type="entry name" value="PGP-like_dom2"/>
</dbReference>
<name>A0ABN8F6K0_9BACT</name>
<evidence type="ECO:0000313" key="1">
    <source>
        <dbReference type="EMBL" id="CAH1002194.1"/>
    </source>
</evidence>
<dbReference type="Gene3D" id="1.10.150.240">
    <property type="entry name" value="Putative phosphatase, domain 2"/>
    <property type="match status" value="1"/>
</dbReference>
<dbReference type="InterPro" id="IPR052550">
    <property type="entry name" value="Pyrimidine_5'-ntase_YjjG"/>
</dbReference>
<keyword evidence="2" id="KW-1185">Reference proteome</keyword>
<dbReference type="RefSeq" id="WP_238752053.1">
    <property type="nucleotide sequence ID" value="NZ_CAKLPZ010000004.1"/>
</dbReference>
<keyword evidence="1" id="KW-0378">Hydrolase</keyword>
<gene>
    <name evidence="1" type="primary">yjjG</name>
    <name evidence="1" type="ORF">LEM8419_03111</name>
</gene>
<organism evidence="1 2">
    <name type="scientific">Neolewinella maritima</name>
    <dbReference type="NCBI Taxonomy" id="1383882"/>
    <lineage>
        <taxon>Bacteria</taxon>
        <taxon>Pseudomonadati</taxon>
        <taxon>Bacteroidota</taxon>
        <taxon>Saprospiria</taxon>
        <taxon>Saprospirales</taxon>
        <taxon>Lewinellaceae</taxon>
        <taxon>Neolewinella</taxon>
    </lineage>
</organism>
<dbReference type="PANTHER" id="PTHR47478:SF1">
    <property type="entry name" value="PYRIMIDINE 5'-NUCLEOTIDASE YJJG"/>
    <property type="match status" value="1"/>
</dbReference>
<accession>A0ABN8F6K0</accession>
<dbReference type="SFLD" id="SFLDS00003">
    <property type="entry name" value="Haloacid_Dehalogenase"/>
    <property type="match status" value="1"/>
</dbReference>
<dbReference type="NCBIfam" id="NF006976">
    <property type="entry name" value="PRK09449.1"/>
    <property type="match status" value="1"/>
</dbReference>
<dbReference type="GO" id="GO:0008253">
    <property type="term" value="F:5'-nucleotidase activity"/>
    <property type="evidence" value="ECO:0007669"/>
    <property type="project" value="UniProtKB-EC"/>
</dbReference>
<protein>
    <submittedName>
        <fullName evidence="1">Pyrimidine 5'-nucleotidase YjjG</fullName>
        <ecNumber evidence="1">3.1.3.5</ecNumber>
    </submittedName>
</protein>
<dbReference type="PANTHER" id="PTHR47478">
    <property type="match status" value="1"/>
</dbReference>
<dbReference type="InterPro" id="IPR011951">
    <property type="entry name" value="HAD-SF_hydro_IA_YjjG/PynA"/>
</dbReference>
<dbReference type="SUPFAM" id="SSF56784">
    <property type="entry name" value="HAD-like"/>
    <property type="match status" value="1"/>
</dbReference>